<name>A0A5J4P575_9ZZZZ</name>
<accession>A0A5J4P575</accession>
<organism evidence="1">
    <name type="scientific">termite gut metagenome</name>
    <dbReference type="NCBI Taxonomy" id="433724"/>
    <lineage>
        <taxon>unclassified sequences</taxon>
        <taxon>metagenomes</taxon>
        <taxon>organismal metagenomes</taxon>
    </lineage>
</organism>
<gene>
    <name evidence="1" type="ORF">EZS27_044106</name>
</gene>
<feature type="non-terminal residue" evidence="1">
    <location>
        <position position="147"/>
    </location>
</feature>
<reference evidence="1" key="1">
    <citation type="submission" date="2019-03" db="EMBL/GenBank/DDBJ databases">
        <title>Single cell metagenomics reveals metabolic interactions within the superorganism composed of flagellate Streblomastix strix and complex community of Bacteroidetes bacteria on its surface.</title>
        <authorList>
            <person name="Treitli S.C."/>
            <person name="Kolisko M."/>
            <person name="Husnik F."/>
            <person name="Keeling P."/>
            <person name="Hampl V."/>
        </authorList>
    </citation>
    <scope>NUCLEOTIDE SEQUENCE</scope>
    <source>
        <strain evidence="1">STM</strain>
    </source>
</reference>
<proteinExistence type="predicted"/>
<dbReference type="EMBL" id="SNRY01011665">
    <property type="protein sequence ID" value="KAA6304248.1"/>
    <property type="molecule type" value="Genomic_DNA"/>
</dbReference>
<protein>
    <submittedName>
        <fullName evidence="1">Uncharacterized protein</fullName>
    </submittedName>
</protein>
<dbReference type="AlphaFoldDB" id="A0A5J4P575"/>
<sequence length="147" mass="17671">MNNFSANYRKIVKTLQTIESKKNFLHQIRKPKLSDLELIGMDLTAESMGIDSEYQLFRLLPDSLSQRIERSVYDRRKRRWFSHRERIRQAMSEKITSDRDYYIVGSMPVDICRLSRSSRCRICKEDIHTYPDKGYCATQKMYYYGYK</sequence>
<comment type="caution">
    <text evidence="1">The sequence shown here is derived from an EMBL/GenBank/DDBJ whole genome shotgun (WGS) entry which is preliminary data.</text>
</comment>
<evidence type="ECO:0000313" key="1">
    <source>
        <dbReference type="EMBL" id="KAA6304248.1"/>
    </source>
</evidence>